<comment type="caution">
    <text evidence="3">The sequence shown here is derived from an EMBL/GenBank/DDBJ whole genome shotgun (WGS) entry which is preliminary data.</text>
</comment>
<name>A0A9W9TFA5_9EURO</name>
<dbReference type="AlphaFoldDB" id="A0A9W9TFA5"/>
<dbReference type="Proteomes" id="UP001150941">
    <property type="component" value="Unassembled WGS sequence"/>
</dbReference>
<protein>
    <recommendedName>
        <fullName evidence="5">Transcription factor IIIC 90kDa subunit N-terminal domain-containing protein</fullName>
    </recommendedName>
</protein>
<proteinExistence type="predicted"/>
<dbReference type="RefSeq" id="XP_058327378.1">
    <property type="nucleotide sequence ID" value="XM_058479048.1"/>
</dbReference>
<evidence type="ECO:0000313" key="4">
    <source>
        <dbReference type="Proteomes" id="UP001150941"/>
    </source>
</evidence>
<sequence>MLKPLELSLFPSCIQAVAWSSDGELAVASGEHVQILTPKASDQADPEQEGKDAWDTIRIRVNVFTNLEWAIIYPQSRDDFSLGVEQSFSHVIGIAWSPPGLGRFRRSVLTVLTANLILSLWEPVGENGQWVRVAIVNHVMHPDPGTVRALRGEELRRFNIRSFHWCPPLLVPNSPVSSQSSSDPESRWGIHLLVAANDNNELAMFRVRRFPKSQSSPQPYCVEKLAFHPVKAEGALFPQSNPETILSRTLQERARILSVSCGPWDWSASPRDSSSSFASAMVAVTYGARLLVFKASVGLNDLHAEEKVTPRYEAIAKFADHTLGSMVKETECHRVTGPLEWLHMVEEDGRGNDQLQGTQEQGSSRNIILVVGIIGGVVTLSIPLSVYNESSKDTKAVKVQDWPAPIFPAKNKDAEPHLEPVSGFVSSKNARGTPVLQMGTLGGLRGCMSLNPSGELDAWTLPPWSRTVDNFREQYDLDLDLGGETTVRIWGVATCRGLSAVLFTRHPTDMIEYRMSSAERTMIAFGSEELHSLLDLYSRLRSGNGELPPASEQREGVITFLLSCGVCDNIQSHEDQKLVYAAACCAIVDNQKEAIRSQARRALEHLTTLTGADLSIEISKCNADPSHIPFKPSHLRDSPAAHLFEWCEVCGSSLSWSSPDEAQCAEGHVFARCSLSFLAIQEPGISKYCPVCQREFFDEDELASLPDSHFGPLFRKLFEAYDACIYCESKFQSS</sequence>
<dbReference type="GeneID" id="83206351"/>
<evidence type="ECO:0000313" key="3">
    <source>
        <dbReference type="EMBL" id="KAJ5220548.1"/>
    </source>
</evidence>
<dbReference type="InterPro" id="IPR024761">
    <property type="entry name" value="TFIIIC_delta_N"/>
</dbReference>
<feature type="domain" description="Transcription factor IIIC 90kDa subunit N-terminal" evidence="1">
    <location>
        <begin position="19"/>
        <end position="525"/>
    </location>
</feature>
<dbReference type="Pfam" id="PF12660">
    <property type="entry name" value="zf-TFIIIC"/>
    <property type="match status" value="1"/>
</dbReference>
<dbReference type="Pfam" id="PF12657">
    <property type="entry name" value="TFIIIC_delta"/>
    <property type="match status" value="1"/>
</dbReference>
<dbReference type="GO" id="GO:0004402">
    <property type="term" value="F:histone acetyltransferase activity"/>
    <property type="evidence" value="ECO:0007669"/>
    <property type="project" value="InterPro"/>
</dbReference>
<reference evidence="3" key="2">
    <citation type="journal article" date="2023" name="IMA Fungus">
        <title>Comparative genomic study of the Penicillium genus elucidates a diverse pangenome and 15 lateral gene transfer events.</title>
        <authorList>
            <person name="Petersen C."/>
            <person name="Sorensen T."/>
            <person name="Nielsen M.R."/>
            <person name="Sondergaard T.E."/>
            <person name="Sorensen J.L."/>
            <person name="Fitzpatrick D.A."/>
            <person name="Frisvad J.C."/>
            <person name="Nielsen K.L."/>
        </authorList>
    </citation>
    <scope>NUCLEOTIDE SEQUENCE</scope>
    <source>
        <strain evidence="3">IBT 19713</strain>
    </source>
</reference>
<evidence type="ECO:0000259" key="1">
    <source>
        <dbReference type="Pfam" id="PF12657"/>
    </source>
</evidence>
<dbReference type="InterPro" id="IPR024764">
    <property type="entry name" value="TFIIIC_Znf"/>
</dbReference>
<accession>A0A9W9TFA5</accession>
<dbReference type="OrthoDB" id="6021743at2759"/>
<dbReference type="PANTHER" id="PTHR15496">
    <property type="entry name" value="GENERAL TRANSCRIPTION FACTOR 3C POLYPEPTIDE 4 FAMILY"/>
    <property type="match status" value="1"/>
</dbReference>
<dbReference type="GO" id="GO:0006384">
    <property type="term" value="P:transcription initiation at RNA polymerase III promoter"/>
    <property type="evidence" value="ECO:0007669"/>
    <property type="project" value="InterPro"/>
</dbReference>
<dbReference type="GO" id="GO:0000127">
    <property type="term" value="C:transcription factor TFIIIC complex"/>
    <property type="evidence" value="ECO:0007669"/>
    <property type="project" value="InterPro"/>
</dbReference>
<keyword evidence="4" id="KW-1185">Reference proteome</keyword>
<gene>
    <name evidence="3" type="ORF">N7468_009752</name>
</gene>
<dbReference type="EMBL" id="JAPQKS010000007">
    <property type="protein sequence ID" value="KAJ5220548.1"/>
    <property type="molecule type" value="Genomic_DNA"/>
</dbReference>
<evidence type="ECO:0000259" key="2">
    <source>
        <dbReference type="Pfam" id="PF12660"/>
    </source>
</evidence>
<evidence type="ECO:0008006" key="5">
    <source>
        <dbReference type="Google" id="ProtNLM"/>
    </source>
</evidence>
<organism evidence="3 4">
    <name type="scientific">Penicillium chermesinum</name>
    <dbReference type="NCBI Taxonomy" id="63820"/>
    <lineage>
        <taxon>Eukaryota</taxon>
        <taxon>Fungi</taxon>
        <taxon>Dikarya</taxon>
        <taxon>Ascomycota</taxon>
        <taxon>Pezizomycotina</taxon>
        <taxon>Eurotiomycetes</taxon>
        <taxon>Eurotiomycetidae</taxon>
        <taxon>Eurotiales</taxon>
        <taxon>Aspergillaceae</taxon>
        <taxon>Penicillium</taxon>
    </lineage>
</organism>
<feature type="domain" description="Transcription factor IIIC putative zinc-finger" evidence="2">
    <location>
        <begin position="638"/>
        <end position="731"/>
    </location>
</feature>
<dbReference type="PANTHER" id="PTHR15496:SF2">
    <property type="entry name" value="GENERAL TRANSCRIPTION FACTOR 3C POLYPEPTIDE 4"/>
    <property type="match status" value="1"/>
</dbReference>
<reference evidence="3" key="1">
    <citation type="submission" date="2022-11" db="EMBL/GenBank/DDBJ databases">
        <authorList>
            <person name="Petersen C."/>
        </authorList>
    </citation>
    <scope>NUCLEOTIDE SEQUENCE</scope>
    <source>
        <strain evidence="3">IBT 19713</strain>
    </source>
</reference>
<dbReference type="InterPro" id="IPR044230">
    <property type="entry name" value="GTF3C4"/>
</dbReference>